<accession>A0A9P1JV24</accession>
<dbReference type="KEGG" id="abs:AZOBR_p170102"/>
<dbReference type="AlphaFoldDB" id="A0A9P1JV24"/>
<name>A0A9P1JV24_9PROT</name>
<dbReference type="Proteomes" id="UP000007319">
    <property type="component" value="Plasmid AZOBR_p1"/>
</dbReference>
<gene>
    <name evidence="1" type="ORF">AZOBR_p170102</name>
</gene>
<keyword evidence="2" id="KW-1185">Reference proteome</keyword>
<geneLocation type="plasmid" evidence="1 2">
    <name>AZOBR_p1</name>
</geneLocation>
<proteinExistence type="predicted"/>
<sequence>MPLHHFAALTVINFLSFAIDCPDKFLSLGLDPYMKCFGTPMHSTP</sequence>
<organism evidence="1 2">
    <name type="scientific">Azospirillum baldaniorum</name>
    <dbReference type="NCBI Taxonomy" id="1064539"/>
    <lineage>
        <taxon>Bacteria</taxon>
        <taxon>Pseudomonadati</taxon>
        <taxon>Pseudomonadota</taxon>
        <taxon>Alphaproteobacteria</taxon>
        <taxon>Rhodospirillales</taxon>
        <taxon>Azospirillaceae</taxon>
        <taxon>Azospirillum</taxon>
    </lineage>
</organism>
<evidence type="ECO:0000313" key="1">
    <source>
        <dbReference type="EMBL" id="CCD00346.1"/>
    </source>
</evidence>
<protein>
    <submittedName>
        <fullName evidence="1">Uncharacterized protein</fullName>
    </submittedName>
</protein>
<keyword evidence="1" id="KW-0614">Plasmid</keyword>
<evidence type="ECO:0000313" key="2">
    <source>
        <dbReference type="Proteomes" id="UP000007319"/>
    </source>
</evidence>
<reference evidence="1 2" key="1">
    <citation type="journal article" date="2011" name="PLoS Genet.">
        <title>Azospirillum genomes reveal transition of bacteria from aquatic to terrestrial environments.</title>
        <authorList>
            <person name="Wisniewski-Dye F."/>
            <person name="Borziak K."/>
            <person name="Khalsa-Moyers G."/>
            <person name="Alexandre G."/>
            <person name="Sukharnikov L.O."/>
            <person name="Wuichet K."/>
            <person name="Hurst G.B."/>
            <person name="McDonald W.H."/>
            <person name="Robertson J.S."/>
            <person name="Barbe V."/>
            <person name="Calteau A."/>
            <person name="Rouy Z."/>
            <person name="Mangenot S."/>
            <person name="Prigent-Combaret C."/>
            <person name="Normand P."/>
            <person name="Boyer M."/>
            <person name="Siguier P."/>
            <person name="Dessaux Y."/>
            <person name="Elmerich C."/>
            <person name="Condemine G."/>
            <person name="Krishnen G."/>
            <person name="Kennedy I."/>
            <person name="Paterson A.H."/>
            <person name="Gonzalez V."/>
            <person name="Mavingui P."/>
            <person name="Zhulin I.B."/>
        </authorList>
    </citation>
    <scope>NUCLEOTIDE SEQUENCE [LARGE SCALE GENOMIC DNA]</scope>
    <source>
        <strain evidence="1 2">Sp245</strain>
    </source>
</reference>
<dbReference type="EMBL" id="HE577328">
    <property type="protein sequence ID" value="CCD00346.1"/>
    <property type="molecule type" value="Genomic_DNA"/>
</dbReference>